<dbReference type="RefSeq" id="WP_169814469.1">
    <property type="nucleotide sequence ID" value="NZ_CP109149.1"/>
</dbReference>
<sequence length="53" mass="6210">MTAAFDDMDLRDLVGLLTEDEQRELRPALLRVLSRQTPQELLRRELGLRMTKV</sequence>
<protein>
    <submittedName>
        <fullName evidence="1">Uncharacterized protein</fullName>
    </submittedName>
</protein>
<organism evidence="1 2">
    <name type="scientific">Nocardia vinacea</name>
    <dbReference type="NCBI Taxonomy" id="96468"/>
    <lineage>
        <taxon>Bacteria</taxon>
        <taxon>Bacillati</taxon>
        <taxon>Actinomycetota</taxon>
        <taxon>Actinomycetes</taxon>
        <taxon>Mycobacteriales</taxon>
        <taxon>Nocardiaceae</taxon>
        <taxon>Nocardia</taxon>
    </lineage>
</organism>
<proteinExistence type="predicted"/>
<gene>
    <name evidence="1" type="ORF">OG563_17570</name>
</gene>
<evidence type="ECO:0000313" key="1">
    <source>
        <dbReference type="EMBL" id="WUV49838.1"/>
    </source>
</evidence>
<accession>A0ABZ1Z2Y5</accession>
<keyword evidence="2" id="KW-1185">Reference proteome</keyword>
<reference evidence="1" key="1">
    <citation type="submission" date="2022-10" db="EMBL/GenBank/DDBJ databases">
        <title>The complete genomes of actinobacterial strains from the NBC collection.</title>
        <authorList>
            <person name="Joergensen T.S."/>
            <person name="Alvarez Arevalo M."/>
            <person name="Sterndorff E.B."/>
            <person name="Faurdal D."/>
            <person name="Vuksanovic O."/>
            <person name="Mourched A.-S."/>
            <person name="Charusanti P."/>
            <person name="Shaw S."/>
            <person name="Blin K."/>
            <person name="Weber T."/>
        </authorList>
    </citation>
    <scope>NUCLEOTIDE SEQUENCE</scope>
    <source>
        <strain evidence="1">NBC_01482</strain>
    </source>
</reference>
<dbReference type="Proteomes" id="UP001432062">
    <property type="component" value="Chromosome"/>
</dbReference>
<dbReference type="EMBL" id="CP109441">
    <property type="protein sequence ID" value="WUV49838.1"/>
    <property type="molecule type" value="Genomic_DNA"/>
</dbReference>
<evidence type="ECO:0000313" key="2">
    <source>
        <dbReference type="Proteomes" id="UP001432062"/>
    </source>
</evidence>
<name>A0ABZ1Z2Y5_9NOCA</name>